<dbReference type="KEGG" id="cps:CPS_4409"/>
<name>Q47VW4_COLP3</name>
<organism evidence="1 2">
    <name type="scientific">Colwellia psychrerythraea (strain 34H / ATCC BAA-681)</name>
    <name type="common">Vibrio psychroerythus</name>
    <dbReference type="NCBI Taxonomy" id="167879"/>
    <lineage>
        <taxon>Bacteria</taxon>
        <taxon>Pseudomonadati</taxon>
        <taxon>Pseudomonadota</taxon>
        <taxon>Gammaproteobacteria</taxon>
        <taxon>Alteromonadales</taxon>
        <taxon>Colwelliaceae</taxon>
        <taxon>Colwellia</taxon>
    </lineage>
</organism>
<reference evidence="1" key="1">
    <citation type="journal article" date="2005" name="Proc. Natl. Acad. Sci. U.S.A.">
        <title>The psychrophilic lifestyle as revealed by the genome sequence of Colwellia psychrerythraea 34H through genomic and proteomic analyses.</title>
        <authorList>
            <person name="Methe B.A."/>
            <person name="Nelson K.E."/>
            <person name="Deming J.W."/>
            <person name="Momen B."/>
            <person name="Melamud E."/>
            <person name="Zhang X."/>
            <person name="Moult J."/>
            <person name="Madupu R."/>
            <person name="Nelson W.C."/>
            <person name="Dodson R.J."/>
            <person name="Brinkac L.M."/>
            <person name="Daugherty S.C."/>
            <person name="Durkin A.S."/>
            <person name="DeBoy R.T."/>
            <person name="Kolonay J.F."/>
            <person name="Sullivan S.A."/>
            <person name="Zhou L."/>
            <person name="Davidsen T.M."/>
            <person name="Wu M."/>
            <person name="Huston A.L."/>
            <person name="Lewis M."/>
            <person name="Weaver B."/>
            <person name="Weidman J.F."/>
            <person name="Khouri H."/>
            <person name="Utterback T.R."/>
            <person name="Feldblyum T.V."/>
            <person name="Fraser C.M."/>
        </authorList>
    </citation>
    <scope>NUCLEOTIDE SEQUENCE [LARGE SCALE GENOMIC DNA]</scope>
    <source>
        <strain evidence="1">34H</strain>
    </source>
</reference>
<protein>
    <submittedName>
        <fullName evidence="1">Uncharacterized protein</fullName>
    </submittedName>
</protein>
<gene>
    <name evidence="1" type="ordered locus">CPS_4409</name>
</gene>
<dbReference type="STRING" id="167879.CPS_4409"/>
<dbReference type="AlphaFoldDB" id="Q47VW4"/>
<evidence type="ECO:0000313" key="2">
    <source>
        <dbReference type="Proteomes" id="UP000000547"/>
    </source>
</evidence>
<accession>Q47VW4</accession>
<dbReference type="EMBL" id="CP000083">
    <property type="protein sequence ID" value="AAZ24991.1"/>
    <property type="molecule type" value="Genomic_DNA"/>
</dbReference>
<sequence length="49" mass="5625">MFCYYSCSHYLVGKIMDIATVISIKTVKKTRTLPEGIHSRFISFKLIAI</sequence>
<evidence type="ECO:0000313" key="1">
    <source>
        <dbReference type="EMBL" id="AAZ24991.1"/>
    </source>
</evidence>
<dbReference type="HOGENOM" id="CLU_3134482_0_0_6"/>
<dbReference type="Proteomes" id="UP000000547">
    <property type="component" value="Chromosome"/>
</dbReference>
<proteinExistence type="predicted"/>